<accession>A0A200QQ72</accession>
<evidence type="ECO:0000256" key="2">
    <source>
        <dbReference type="ARBA" id="ARBA00022618"/>
    </source>
</evidence>
<dbReference type="EMBL" id="MVGT01001374">
    <property type="protein sequence ID" value="OVA12562.1"/>
    <property type="molecule type" value="Genomic_DNA"/>
</dbReference>
<dbReference type="GO" id="GO:0019901">
    <property type="term" value="F:protein kinase binding"/>
    <property type="evidence" value="ECO:0007669"/>
    <property type="project" value="InterPro"/>
</dbReference>
<keyword evidence="5" id="KW-1185">Reference proteome</keyword>
<dbReference type="OMA" id="TIGQRSC"/>
<name>A0A200QQ72_MACCD</name>
<dbReference type="OrthoDB" id="337735at2759"/>
<dbReference type="Proteomes" id="UP000195402">
    <property type="component" value="Unassembled WGS sequence"/>
</dbReference>
<dbReference type="STRING" id="56857.A0A200QQ72"/>
<keyword evidence="2" id="KW-0132">Cell division</keyword>
<dbReference type="Pfam" id="PF08613">
    <property type="entry name" value="Cyclin"/>
    <property type="match status" value="1"/>
</dbReference>
<dbReference type="AlphaFoldDB" id="A0A200QQ72"/>
<dbReference type="GO" id="GO:0051301">
    <property type="term" value="P:cell division"/>
    <property type="evidence" value="ECO:0007669"/>
    <property type="project" value="UniProtKB-KW"/>
</dbReference>
<proteinExistence type="inferred from homology"/>
<dbReference type="InParanoid" id="A0A200QQ72"/>
<sequence length="156" mass="17724">MDSLAVEIEAIGSKIYLVLGLNKSTEGVVLGTPPVLSLLSSLLEEVVQKHEKLLETTKKKDDVTIFHSIRAPTLSIQQYMDRIFKYAGFSSSCFIVAYIYMDRFLQRVDVHLTSLNVHRLLITSLMIAAKFIDDSLSVIITEHQHYIYMLNNNSMQ</sequence>
<dbReference type="InterPro" id="IPR036915">
    <property type="entry name" value="Cyclin-like_sf"/>
</dbReference>
<evidence type="ECO:0000313" key="4">
    <source>
        <dbReference type="EMBL" id="OVA12562.1"/>
    </source>
</evidence>
<dbReference type="PANTHER" id="PTHR15615:SF108">
    <property type="entry name" value="PROTEIN CNPPD1"/>
    <property type="match status" value="1"/>
</dbReference>
<evidence type="ECO:0000256" key="1">
    <source>
        <dbReference type="ARBA" id="ARBA00007215"/>
    </source>
</evidence>
<dbReference type="InterPro" id="IPR013922">
    <property type="entry name" value="Cyclin_PHO80-like"/>
</dbReference>
<evidence type="ECO:0000313" key="5">
    <source>
        <dbReference type="Proteomes" id="UP000195402"/>
    </source>
</evidence>
<dbReference type="Gene3D" id="1.10.472.10">
    <property type="entry name" value="Cyclin-like"/>
    <property type="match status" value="1"/>
</dbReference>
<dbReference type="PANTHER" id="PTHR15615">
    <property type="match status" value="1"/>
</dbReference>
<reference evidence="4 5" key="1">
    <citation type="journal article" date="2017" name="Mol. Plant">
        <title>The Genome of Medicinal Plant Macleaya cordata Provides New Insights into Benzylisoquinoline Alkaloids Metabolism.</title>
        <authorList>
            <person name="Liu X."/>
            <person name="Liu Y."/>
            <person name="Huang P."/>
            <person name="Ma Y."/>
            <person name="Qing Z."/>
            <person name="Tang Q."/>
            <person name="Cao H."/>
            <person name="Cheng P."/>
            <person name="Zheng Y."/>
            <person name="Yuan Z."/>
            <person name="Zhou Y."/>
            <person name="Liu J."/>
            <person name="Tang Z."/>
            <person name="Zhuo Y."/>
            <person name="Zhang Y."/>
            <person name="Yu L."/>
            <person name="Huang J."/>
            <person name="Yang P."/>
            <person name="Peng Q."/>
            <person name="Zhang J."/>
            <person name="Jiang W."/>
            <person name="Zhang Z."/>
            <person name="Lin K."/>
            <person name="Ro D.K."/>
            <person name="Chen X."/>
            <person name="Xiong X."/>
            <person name="Shang Y."/>
            <person name="Huang S."/>
            <person name="Zeng J."/>
        </authorList>
    </citation>
    <scope>NUCLEOTIDE SEQUENCE [LARGE SCALE GENOMIC DNA]</scope>
    <source>
        <strain evidence="5">cv. BLH2017</strain>
        <tissue evidence="4">Root</tissue>
    </source>
</reference>
<comment type="similarity">
    <text evidence="1">Belongs to the cyclin family. Cyclin U/P subfamily.</text>
</comment>
<keyword evidence="3" id="KW-0131">Cell cycle</keyword>
<protein>
    <submittedName>
        <fullName evidence="4">Cyclin PHO80-like</fullName>
    </submittedName>
</protein>
<organism evidence="4 5">
    <name type="scientific">Macleaya cordata</name>
    <name type="common">Five-seeded plume-poppy</name>
    <name type="synonym">Bocconia cordata</name>
    <dbReference type="NCBI Taxonomy" id="56857"/>
    <lineage>
        <taxon>Eukaryota</taxon>
        <taxon>Viridiplantae</taxon>
        <taxon>Streptophyta</taxon>
        <taxon>Embryophyta</taxon>
        <taxon>Tracheophyta</taxon>
        <taxon>Spermatophyta</taxon>
        <taxon>Magnoliopsida</taxon>
        <taxon>Ranunculales</taxon>
        <taxon>Papaveraceae</taxon>
        <taxon>Papaveroideae</taxon>
        <taxon>Macleaya</taxon>
    </lineage>
</organism>
<dbReference type="SUPFAM" id="SSF47954">
    <property type="entry name" value="Cyclin-like"/>
    <property type="match status" value="1"/>
</dbReference>
<evidence type="ECO:0000256" key="3">
    <source>
        <dbReference type="ARBA" id="ARBA00023306"/>
    </source>
</evidence>
<comment type="caution">
    <text evidence="4">The sequence shown here is derived from an EMBL/GenBank/DDBJ whole genome shotgun (WGS) entry which is preliminary data.</text>
</comment>
<gene>
    <name evidence="4" type="ORF">BVC80_9013g11</name>
</gene>